<dbReference type="InterPro" id="IPR019269">
    <property type="entry name" value="BLOC1_su2"/>
</dbReference>
<organism evidence="3 4">
    <name type="scientific">Tieghemostelium lacteum</name>
    <name type="common">Slime mold</name>
    <name type="synonym">Dictyostelium lacteum</name>
    <dbReference type="NCBI Taxonomy" id="361077"/>
    <lineage>
        <taxon>Eukaryota</taxon>
        <taxon>Amoebozoa</taxon>
        <taxon>Evosea</taxon>
        <taxon>Eumycetozoa</taxon>
        <taxon>Dictyostelia</taxon>
        <taxon>Dictyosteliales</taxon>
        <taxon>Raperosteliaceae</taxon>
        <taxon>Tieghemostelium</taxon>
    </lineage>
</organism>
<dbReference type="AlphaFoldDB" id="A0A152A4G3"/>
<dbReference type="PANTHER" id="PTHR46479">
    <property type="entry name" value="BIOGENESIS OF LYSOSOME-RELATED ORGANELLES COMPLEX 1 SUBUNIT 2"/>
    <property type="match status" value="1"/>
</dbReference>
<dbReference type="GO" id="GO:0099078">
    <property type="term" value="C:BORC complex"/>
    <property type="evidence" value="ECO:0007669"/>
    <property type="project" value="TreeGrafter"/>
</dbReference>
<dbReference type="Pfam" id="PF10046">
    <property type="entry name" value="BLOC1_2"/>
    <property type="match status" value="1"/>
</dbReference>
<accession>A0A152A4G3</accession>
<dbReference type="OMA" id="KYHDMTE"/>
<dbReference type="EMBL" id="LODT01000013">
    <property type="protein sequence ID" value="KYR00965.1"/>
    <property type="molecule type" value="Genomic_DNA"/>
</dbReference>
<dbReference type="STRING" id="361077.A0A152A4G3"/>
<dbReference type="GO" id="GO:0000930">
    <property type="term" value="C:gamma-tubulin complex"/>
    <property type="evidence" value="ECO:0007669"/>
    <property type="project" value="TreeGrafter"/>
</dbReference>
<comment type="caution">
    <text evidence="3">The sequence shown here is derived from an EMBL/GenBank/DDBJ whole genome shotgun (WGS) entry which is preliminary data.</text>
</comment>
<evidence type="ECO:0000313" key="4">
    <source>
        <dbReference type="Proteomes" id="UP000076078"/>
    </source>
</evidence>
<reference evidence="3 4" key="1">
    <citation type="submission" date="2015-12" db="EMBL/GenBank/DDBJ databases">
        <title>Dictyostelia acquired genes for synthesis and detection of signals that induce cell-type specialization by lateral gene transfer from prokaryotes.</title>
        <authorList>
            <person name="Gloeckner G."/>
            <person name="Schaap P."/>
        </authorList>
    </citation>
    <scope>NUCLEOTIDE SEQUENCE [LARGE SCALE GENOMIC DNA]</scope>
    <source>
        <strain evidence="3 4">TK</strain>
    </source>
</reference>
<comment type="similarity">
    <text evidence="1">Belongs to the BLOC1S2 family.</text>
</comment>
<dbReference type="GO" id="GO:0031083">
    <property type="term" value="C:BLOC-1 complex"/>
    <property type="evidence" value="ECO:0007669"/>
    <property type="project" value="TreeGrafter"/>
</dbReference>
<protein>
    <submittedName>
        <fullName evidence="3">Biogenesis of lysosome-related organelles complex-1</fullName>
    </submittedName>
</protein>
<dbReference type="Proteomes" id="UP000076078">
    <property type="component" value="Unassembled WGS sequence"/>
</dbReference>
<name>A0A152A4G3_TIELA</name>
<keyword evidence="4" id="KW-1185">Reference proteome</keyword>
<evidence type="ECO:0000256" key="1">
    <source>
        <dbReference type="ARBA" id="ARBA00008468"/>
    </source>
</evidence>
<evidence type="ECO:0000256" key="2">
    <source>
        <dbReference type="SAM" id="MobiDB-lite"/>
    </source>
</evidence>
<proteinExistence type="inferred from homology"/>
<sequence>MSEQQQQPQQNADVFQQKAEQDILKPTLPIPEDLQKQTTEMFTKVTNYLKGELSTTVSDYNLLIQMNNITSAKYHDMTEVTKGLSLFMGDLKVKYEEFQPYLDKINELDKNLGNLEKTVQLLDEYTKRLENKIKNIDKTALLQMKQQQSQQPQLQQQQQQQQQQPPPPPQQQQPLQQPSQTN</sequence>
<evidence type="ECO:0000313" key="3">
    <source>
        <dbReference type="EMBL" id="KYR00965.1"/>
    </source>
</evidence>
<dbReference type="GO" id="GO:0016197">
    <property type="term" value="P:endosomal transport"/>
    <property type="evidence" value="ECO:0007669"/>
    <property type="project" value="TreeGrafter"/>
</dbReference>
<feature type="region of interest" description="Disordered" evidence="2">
    <location>
        <begin position="143"/>
        <end position="182"/>
    </location>
</feature>
<feature type="compositionally biased region" description="Low complexity" evidence="2">
    <location>
        <begin position="146"/>
        <end position="163"/>
    </location>
</feature>
<dbReference type="OrthoDB" id="244061at2759"/>
<dbReference type="GO" id="GO:0043015">
    <property type="term" value="F:gamma-tubulin binding"/>
    <property type="evidence" value="ECO:0007669"/>
    <property type="project" value="TreeGrafter"/>
</dbReference>
<dbReference type="InParanoid" id="A0A152A4G3"/>
<dbReference type="GO" id="GO:0032418">
    <property type="term" value="P:lysosome localization"/>
    <property type="evidence" value="ECO:0007669"/>
    <property type="project" value="TreeGrafter"/>
</dbReference>
<dbReference type="PANTHER" id="PTHR46479:SF1">
    <property type="entry name" value="BIOGENESIS OF LYSOSOME-RELATED ORGANELLES COMPLEX 1 SUBUNIT 2"/>
    <property type="match status" value="1"/>
</dbReference>
<feature type="compositionally biased region" description="Low complexity" evidence="2">
    <location>
        <begin position="172"/>
        <end position="182"/>
    </location>
</feature>
<gene>
    <name evidence="3" type="ORF">DLAC_03029</name>
</gene>